<dbReference type="EMBL" id="JBELQE010000057">
    <property type="protein sequence ID" value="MER2250236.1"/>
    <property type="molecule type" value="Genomic_DNA"/>
</dbReference>
<evidence type="ECO:0000313" key="2">
    <source>
        <dbReference type="EMBL" id="MER2250236.1"/>
    </source>
</evidence>
<dbReference type="RefSeq" id="WP_350394136.1">
    <property type="nucleotide sequence ID" value="NZ_JBELQE010000057.1"/>
</dbReference>
<gene>
    <name evidence="2" type="ORF">ABS772_09975</name>
</gene>
<sequence length="55" mass="5784">MTAPPQPQTTGSIGRAGGPFDVVGMPGQDPRLAAPRPPARSSFNPDTARARHYAR</sequence>
<evidence type="ECO:0000313" key="3">
    <source>
        <dbReference type="Proteomes" id="UP001480955"/>
    </source>
</evidence>
<organism evidence="2 3">
    <name type="scientific">Methylorubrum podarium</name>
    <dbReference type="NCBI Taxonomy" id="200476"/>
    <lineage>
        <taxon>Bacteria</taxon>
        <taxon>Pseudomonadati</taxon>
        <taxon>Pseudomonadota</taxon>
        <taxon>Alphaproteobacteria</taxon>
        <taxon>Hyphomicrobiales</taxon>
        <taxon>Methylobacteriaceae</taxon>
        <taxon>Methylorubrum</taxon>
    </lineage>
</organism>
<feature type="region of interest" description="Disordered" evidence="1">
    <location>
        <begin position="1"/>
        <end position="55"/>
    </location>
</feature>
<accession>A0ABV1QLG2</accession>
<evidence type="ECO:0000256" key="1">
    <source>
        <dbReference type="SAM" id="MobiDB-lite"/>
    </source>
</evidence>
<name>A0ABV1QLG2_9HYPH</name>
<protein>
    <submittedName>
        <fullName evidence="2">Uncharacterized protein</fullName>
    </submittedName>
</protein>
<keyword evidence="3" id="KW-1185">Reference proteome</keyword>
<dbReference type="Proteomes" id="UP001480955">
    <property type="component" value="Unassembled WGS sequence"/>
</dbReference>
<proteinExistence type="predicted"/>
<comment type="caution">
    <text evidence="2">The sequence shown here is derived from an EMBL/GenBank/DDBJ whole genome shotgun (WGS) entry which is preliminary data.</text>
</comment>
<reference evidence="2 3" key="1">
    <citation type="submission" date="2024-06" db="EMBL/GenBank/DDBJ databases">
        <authorList>
            <person name="Campbell A.G."/>
        </authorList>
    </citation>
    <scope>NUCLEOTIDE SEQUENCE [LARGE SCALE GENOMIC DNA]</scope>
    <source>
        <strain evidence="2 3">EM12</strain>
    </source>
</reference>